<organism evidence="2 3">
    <name type="scientific">Xylocopa violacea</name>
    <name type="common">Violet carpenter bee</name>
    <name type="synonym">Apis violacea</name>
    <dbReference type="NCBI Taxonomy" id="135666"/>
    <lineage>
        <taxon>Eukaryota</taxon>
        <taxon>Metazoa</taxon>
        <taxon>Ecdysozoa</taxon>
        <taxon>Arthropoda</taxon>
        <taxon>Hexapoda</taxon>
        <taxon>Insecta</taxon>
        <taxon>Pterygota</taxon>
        <taxon>Neoptera</taxon>
        <taxon>Endopterygota</taxon>
        <taxon>Hymenoptera</taxon>
        <taxon>Apocrita</taxon>
        <taxon>Aculeata</taxon>
        <taxon>Apoidea</taxon>
        <taxon>Anthophila</taxon>
        <taxon>Apidae</taxon>
        <taxon>Xylocopa</taxon>
        <taxon>Xylocopa</taxon>
    </lineage>
</organism>
<dbReference type="Proteomes" id="UP001642520">
    <property type="component" value="Unassembled WGS sequence"/>
</dbReference>
<name>A0ABP1N5X9_XYLVO</name>
<evidence type="ECO:0000313" key="2">
    <source>
        <dbReference type="EMBL" id="CAL7936369.1"/>
    </source>
</evidence>
<comment type="caution">
    <text evidence="2">The sequence shown here is derived from an EMBL/GenBank/DDBJ whole genome shotgun (WGS) entry which is preliminary data.</text>
</comment>
<evidence type="ECO:0000256" key="1">
    <source>
        <dbReference type="SAM" id="Phobius"/>
    </source>
</evidence>
<protein>
    <recommendedName>
        <fullName evidence="4">Secreted protein</fullName>
    </recommendedName>
</protein>
<keyword evidence="1" id="KW-0472">Membrane</keyword>
<proteinExistence type="predicted"/>
<feature type="transmembrane region" description="Helical" evidence="1">
    <location>
        <begin position="6"/>
        <end position="23"/>
    </location>
</feature>
<keyword evidence="3" id="KW-1185">Reference proteome</keyword>
<gene>
    <name evidence="2" type="ORF">XYLVIOL_LOCUS2115</name>
</gene>
<keyword evidence="1" id="KW-1133">Transmembrane helix</keyword>
<evidence type="ECO:0008006" key="4">
    <source>
        <dbReference type="Google" id="ProtNLM"/>
    </source>
</evidence>
<keyword evidence="1" id="KW-0812">Transmembrane</keyword>
<sequence>MTSNFVYFIVLIIISGLVTRISSRTIESAELINNIQRPAIRAYSYPAMTKSMHDNLNDSDGRFCLIEYQVTRKKTGKCMKLGHSVTGCVSGDYMNPFHPDCF</sequence>
<evidence type="ECO:0000313" key="3">
    <source>
        <dbReference type="Proteomes" id="UP001642520"/>
    </source>
</evidence>
<dbReference type="EMBL" id="CAXAJV020001287">
    <property type="protein sequence ID" value="CAL7936369.1"/>
    <property type="molecule type" value="Genomic_DNA"/>
</dbReference>
<accession>A0ABP1N5X9</accession>
<reference evidence="2 3" key="1">
    <citation type="submission" date="2024-08" db="EMBL/GenBank/DDBJ databases">
        <authorList>
            <person name="Will J Nash"/>
            <person name="Angela Man"/>
            <person name="Seanna McTaggart"/>
            <person name="Kendall Baker"/>
            <person name="Tom Barker"/>
            <person name="Leah Catchpole"/>
            <person name="Alex Durrant"/>
            <person name="Karim Gharbi"/>
            <person name="Naomi Irish"/>
            <person name="Gemy Kaithakottil"/>
            <person name="Debby Ku"/>
            <person name="Aaliyah Providence"/>
            <person name="Felix Shaw"/>
            <person name="David Swarbreck"/>
            <person name="Chris Watkins"/>
            <person name="Ann M. McCartney"/>
            <person name="Giulio Formenti"/>
            <person name="Alice Mouton"/>
            <person name="Noel Vella"/>
            <person name="Bjorn M von Reumont"/>
            <person name="Adriana Vella"/>
            <person name="Wilfried Haerty"/>
        </authorList>
    </citation>
    <scope>NUCLEOTIDE SEQUENCE [LARGE SCALE GENOMIC DNA]</scope>
</reference>